<dbReference type="EMBL" id="JBJQND010000014">
    <property type="protein sequence ID" value="KAL3855106.1"/>
    <property type="molecule type" value="Genomic_DNA"/>
</dbReference>
<evidence type="ECO:0000313" key="1">
    <source>
        <dbReference type="EMBL" id="KAL3855106.1"/>
    </source>
</evidence>
<comment type="caution">
    <text evidence="1">The sequence shown here is derived from an EMBL/GenBank/DDBJ whole genome shotgun (WGS) entry which is preliminary data.</text>
</comment>
<reference evidence="1 2" key="1">
    <citation type="submission" date="2024-11" db="EMBL/GenBank/DDBJ databases">
        <title>Chromosome-level genome assembly of the freshwater bivalve Anodonta woodiana.</title>
        <authorList>
            <person name="Chen X."/>
        </authorList>
    </citation>
    <scope>NUCLEOTIDE SEQUENCE [LARGE SCALE GENOMIC DNA]</scope>
    <source>
        <strain evidence="1">MN2024</strain>
        <tissue evidence="1">Gills</tissue>
    </source>
</reference>
<organism evidence="1 2">
    <name type="scientific">Sinanodonta woodiana</name>
    <name type="common">Chinese pond mussel</name>
    <name type="synonym">Anodonta woodiana</name>
    <dbReference type="NCBI Taxonomy" id="1069815"/>
    <lineage>
        <taxon>Eukaryota</taxon>
        <taxon>Metazoa</taxon>
        <taxon>Spiralia</taxon>
        <taxon>Lophotrochozoa</taxon>
        <taxon>Mollusca</taxon>
        <taxon>Bivalvia</taxon>
        <taxon>Autobranchia</taxon>
        <taxon>Heteroconchia</taxon>
        <taxon>Palaeoheterodonta</taxon>
        <taxon>Unionida</taxon>
        <taxon>Unionoidea</taxon>
        <taxon>Unionidae</taxon>
        <taxon>Unioninae</taxon>
        <taxon>Sinanodonta</taxon>
    </lineage>
</organism>
<proteinExistence type="predicted"/>
<keyword evidence="2" id="KW-1185">Reference proteome</keyword>
<sequence>MAGRELYDFLNGRGVDTTKLEEEKSVIAIMIDEDLKEYVPKYGDRNAVLAFARRIVSISMRGGSSSEDRKRNLLMRLKDQLSSEKRNIAVGEDSNQSHGRYLSLIGNRNAKMVQRRLEVGW</sequence>
<evidence type="ECO:0000313" key="2">
    <source>
        <dbReference type="Proteomes" id="UP001634394"/>
    </source>
</evidence>
<accession>A0ABD3V2E2</accession>
<dbReference type="AlphaFoldDB" id="A0ABD3V2E2"/>
<name>A0ABD3V2E2_SINWO</name>
<gene>
    <name evidence="1" type="ORF">ACJMK2_014335</name>
</gene>
<dbReference type="Proteomes" id="UP001634394">
    <property type="component" value="Unassembled WGS sequence"/>
</dbReference>
<protein>
    <submittedName>
        <fullName evidence="1">Uncharacterized protein</fullName>
    </submittedName>
</protein>